<sequence>MSNETLFLLSFVVFIFFILALDLGLLHKKSDTISLKQAGLMSFFVVCLSLGFYFLLITYGHMLHGIDSIEKLQTVINKHHHPITVIPNDLEHSIAIYNQNLGLEYLTGYVVEYALSVDNIFVIVLVFTAFGVAQRNYHRVLFWGILGAIVMRFIFIFVGAALIEKFSWIMYVFGAFLVFTGIKMFVDKDKDEEIDTQNHPVVRFANKYFKVHPHFVGSKFFVTIDGVKKLTPLFLVLIIIEFTDLIFAVDSIPAIFSVTKDPYIVFFSNIFAIIGLRSMFFLLAGIIDKFRFLKIGLAALLTFIGLKMLGHSYLEEWGFTTTHSLLIIVSILGASVFFSLLFPEKKKDRKLKFNQEDEKHLHHHE</sequence>
<reference evidence="7 8" key="1">
    <citation type="submission" date="2018-02" db="EMBL/GenBank/DDBJ databases">
        <title>Draft genome sequence of bacterial isolates from marine environment.</title>
        <authorList>
            <person name="Singh S.K."/>
            <person name="Hill R."/>
            <person name="Major S."/>
            <person name="Cai H."/>
            <person name="Li Y."/>
        </authorList>
    </citation>
    <scope>NUCLEOTIDE SEQUENCE [LARGE SCALE GENOMIC DNA]</scope>
    <source>
        <strain evidence="7 8">IMET F</strain>
    </source>
</reference>
<feature type="transmembrane region" description="Helical" evidence="6">
    <location>
        <begin position="168"/>
        <end position="186"/>
    </location>
</feature>
<feature type="transmembrane region" description="Helical" evidence="6">
    <location>
        <begin position="38"/>
        <end position="59"/>
    </location>
</feature>
<dbReference type="PANTHER" id="PTHR30238">
    <property type="entry name" value="MEMBRANE BOUND PREDICTED REDOX MODULATOR"/>
    <property type="match status" value="1"/>
</dbReference>
<dbReference type="AlphaFoldDB" id="A0A2S7I8R2"/>
<keyword evidence="4 6" id="KW-1133">Transmembrane helix</keyword>
<feature type="transmembrane region" description="Helical" evidence="6">
    <location>
        <begin position="113"/>
        <end position="133"/>
    </location>
</feature>
<organism evidence="7 8">
    <name type="scientific">Cloacibacterium normanense</name>
    <dbReference type="NCBI Taxonomy" id="237258"/>
    <lineage>
        <taxon>Bacteria</taxon>
        <taxon>Pseudomonadati</taxon>
        <taxon>Bacteroidota</taxon>
        <taxon>Flavobacteriia</taxon>
        <taxon>Flavobacteriales</taxon>
        <taxon>Weeksellaceae</taxon>
    </lineage>
</organism>
<dbReference type="NCBIfam" id="TIGR03718">
    <property type="entry name" value="R_switched_Alx"/>
    <property type="match status" value="1"/>
</dbReference>
<feature type="transmembrane region" description="Helical" evidence="6">
    <location>
        <begin position="233"/>
        <end position="256"/>
    </location>
</feature>
<gene>
    <name evidence="7" type="ORF">C3729_02610</name>
</gene>
<comment type="subcellular location">
    <subcellularLocation>
        <location evidence="1">Membrane</location>
        <topology evidence="1">Multi-pass membrane protein</topology>
    </subcellularLocation>
</comment>
<dbReference type="Proteomes" id="UP000238565">
    <property type="component" value="Unassembled WGS sequence"/>
</dbReference>
<name>A0A2S7I8R2_9FLAO</name>
<evidence type="ECO:0000256" key="5">
    <source>
        <dbReference type="ARBA" id="ARBA00023136"/>
    </source>
</evidence>
<dbReference type="Pfam" id="PF03741">
    <property type="entry name" value="TerC"/>
    <property type="match status" value="1"/>
</dbReference>
<evidence type="ECO:0000256" key="3">
    <source>
        <dbReference type="ARBA" id="ARBA00022692"/>
    </source>
</evidence>
<evidence type="ECO:0008006" key="9">
    <source>
        <dbReference type="Google" id="ProtNLM"/>
    </source>
</evidence>
<feature type="transmembrane region" description="Helical" evidence="6">
    <location>
        <begin position="6"/>
        <end position="26"/>
    </location>
</feature>
<keyword evidence="3 6" id="KW-0812">Transmembrane</keyword>
<feature type="transmembrane region" description="Helical" evidence="6">
    <location>
        <begin position="322"/>
        <end position="342"/>
    </location>
</feature>
<evidence type="ECO:0000313" key="8">
    <source>
        <dbReference type="Proteomes" id="UP000238565"/>
    </source>
</evidence>
<evidence type="ECO:0000256" key="6">
    <source>
        <dbReference type="SAM" id="Phobius"/>
    </source>
</evidence>
<keyword evidence="5 6" id="KW-0472">Membrane</keyword>
<proteinExistence type="inferred from homology"/>
<comment type="caution">
    <text evidence="7">The sequence shown here is derived from an EMBL/GenBank/DDBJ whole genome shotgun (WGS) entry which is preliminary data.</text>
</comment>
<dbReference type="GO" id="GO:0016020">
    <property type="term" value="C:membrane"/>
    <property type="evidence" value="ECO:0007669"/>
    <property type="project" value="UniProtKB-SubCell"/>
</dbReference>
<evidence type="ECO:0000313" key="7">
    <source>
        <dbReference type="EMBL" id="PPZ92915.1"/>
    </source>
</evidence>
<evidence type="ECO:0000256" key="1">
    <source>
        <dbReference type="ARBA" id="ARBA00004141"/>
    </source>
</evidence>
<dbReference type="InterPro" id="IPR022369">
    <property type="entry name" value="Integral_membrane_TerC_rswitch"/>
</dbReference>
<evidence type="ECO:0000256" key="2">
    <source>
        <dbReference type="ARBA" id="ARBA00007511"/>
    </source>
</evidence>
<feature type="transmembrane region" description="Helical" evidence="6">
    <location>
        <begin position="262"/>
        <end position="285"/>
    </location>
</feature>
<accession>A0A2S7I8R2</accession>
<evidence type="ECO:0000256" key="4">
    <source>
        <dbReference type="ARBA" id="ARBA00022989"/>
    </source>
</evidence>
<dbReference type="RefSeq" id="WP_104792702.1">
    <property type="nucleotide sequence ID" value="NZ_PTPZ01000001.1"/>
</dbReference>
<dbReference type="PANTHER" id="PTHR30238:SF0">
    <property type="entry name" value="THYLAKOID MEMBRANE PROTEIN TERC, CHLOROPLASTIC"/>
    <property type="match status" value="1"/>
</dbReference>
<protein>
    <recommendedName>
        <fullName evidence="9">Integral membrane, TerC family protein</fullName>
    </recommendedName>
</protein>
<dbReference type="InterPro" id="IPR005496">
    <property type="entry name" value="Integral_membrane_TerC"/>
</dbReference>
<dbReference type="EMBL" id="PTPZ01000001">
    <property type="protein sequence ID" value="PPZ92915.1"/>
    <property type="molecule type" value="Genomic_DNA"/>
</dbReference>
<comment type="similarity">
    <text evidence="2">Belongs to the TerC family.</text>
</comment>
<feature type="transmembrane region" description="Helical" evidence="6">
    <location>
        <begin position="292"/>
        <end position="310"/>
    </location>
</feature>
<feature type="transmembrane region" description="Helical" evidence="6">
    <location>
        <begin position="140"/>
        <end position="162"/>
    </location>
</feature>